<proteinExistence type="predicted"/>
<dbReference type="Proteomes" id="UP000254794">
    <property type="component" value="Unassembled WGS sequence"/>
</dbReference>
<name>A0A378K9N5_9GAMM</name>
<dbReference type="InterPro" id="IPR012337">
    <property type="entry name" value="RNaseH-like_sf"/>
</dbReference>
<feature type="domain" description="Transposase IS701-like DDE" evidence="1">
    <location>
        <begin position="33"/>
        <end position="189"/>
    </location>
</feature>
<evidence type="ECO:0000313" key="3">
    <source>
        <dbReference type="Proteomes" id="UP000254794"/>
    </source>
</evidence>
<protein>
    <submittedName>
        <fullName evidence="2">Transposase</fullName>
    </submittedName>
</protein>
<dbReference type="SUPFAM" id="SSF53098">
    <property type="entry name" value="Ribonuclease H-like"/>
    <property type="match status" value="1"/>
</dbReference>
<dbReference type="EMBL" id="UGOD01000002">
    <property type="protein sequence ID" value="STX81229.1"/>
    <property type="molecule type" value="Genomic_DNA"/>
</dbReference>
<keyword evidence="3" id="KW-1185">Reference proteome</keyword>
<dbReference type="InterPro" id="IPR038721">
    <property type="entry name" value="IS701-like_DDE_dom"/>
</dbReference>
<sequence>MSRHHCTKELYKAFLQASSIRYSGLALSEVSPSKLSHDSVSRFLGDKAYKPSSVWQLAKQEIRLSEPSILIGDDTVLAKPRSKKIELVNYQYSGNAHDVITGIGLLNLVWHGLESEETLPVDYRIYDKNTDGKTKNTHFCEMLSLAKSRGLTPQAVVMDAWYSSLDNLKAIRSYGWIWVTILRKNRIVNRDIKLETLDIPEEGLSVHLCGYGWIHVFKFEAKNGRIDYVATNMDNPT</sequence>
<dbReference type="AlphaFoldDB" id="A0A378K9N5"/>
<accession>A0A378K9N5</accession>
<reference evidence="2 3" key="1">
    <citation type="submission" date="2018-06" db="EMBL/GenBank/DDBJ databases">
        <authorList>
            <consortium name="Pathogen Informatics"/>
            <person name="Doyle S."/>
        </authorList>
    </citation>
    <scope>NUCLEOTIDE SEQUENCE [LARGE SCALE GENOMIC DNA]</scope>
    <source>
        <strain evidence="2 3">NCTC13316</strain>
    </source>
</reference>
<evidence type="ECO:0000313" key="2">
    <source>
        <dbReference type="EMBL" id="STX81229.1"/>
    </source>
</evidence>
<dbReference type="Pfam" id="PF13546">
    <property type="entry name" value="DDE_5"/>
    <property type="match status" value="1"/>
</dbReference>
<gene>
    <name evidence="2" type="ORF">NCTC13316_03098</name>
</gene>
<evidence type="ECO:0000259" key="1">
    <source>
        <dbReference type="Pfam" id="PF13546"/>
    </source>
</evidence>
<organism evidence="2 3">
    <name type="scientific">Legionella busanensis</name>
    <dbReference type="NCBI Taxonomy" id="190655"/>
    <lineage>
        <taxon>Bacteria</taxon>
        <taxon>Pseudomonadati</taxon>
        <taxon>Pseudomonadota</taxon>
        <taxon>Gammaproteobacteria</taxon>
        <taxon>Legionellales</taxon>
        <taxon>Legionellaceae</taxon>
        <taxon>Legionella</taxon>
    </lineage>
</organism>